<evidence type="ECO:0000313" key="2">
    <source>
        <dbReference type="EMBL" id="KAJ7012012.1"/>
    </source>
</evidence>
<proteinExistence type="predicted"/>
<accession>A0AAD6WHI1</accession>
<gene>
    <name evidence="1" type="ORF">NC653_002177</name>
    <name evidence="2" type="ORF">NC653_002183</name>
</gene>
<keyword evidence="3" id="KW-1185">Reference proteome</keyword>
<evidence type="ECO:0000313" key="3">
    <source>
        <dbReference type="Proteomes" id="UP001164929"/>
    </source>
</evidence>
<dbReference type="Proteomes" id="UP001164929">
    <property type="component" value="Chromosome 1"/>
</dbReference>
<dbReference type="EMBL" id="JAQIZT010000001">
    <property type="protein sequence ID" value="KAJ7012006.1"/>
    <property type="molecule type" value="Genomic_DNA"/>
</dbReference>
<evidence type="ECO:0000313" key="1">
    <source>
        <dbReference type="EMBL" id="KAJ7012006.1"/>
    </source>
</evidence>
<protein>
    <submittedName>
        <fullName evidence="1">Uncharacterized protein</fullName>
    </submittedName>
</protein>
<comment type="caution">
    <text evidence="1">The sequence shown here is derived from an EMBL/GenBank/DDBJ whole genome shotgun (WGS) entry which is preliminary data.</text>
</comment>
<name>A0AAD6WHI1_9ROSI</name>
<dbReference type="EMBL" id="JAQIZT010000001">
    <property type="protein sequence ID" value="KAJ7012012.1"/>
    <property type="molecule type" value="Genomic_DNA"/>
</dbReference>
<reference evidence="1 3" key="1">
    <citation type="journal article" date="2023" name="Mol. Ecol. Resour.">
        <title>Chromosome-level genome assembly of a triploid poplar Populus alba 'Berolinensis'.</title>
        <authorList>
            <person name="Chen S."/>
            <person name="Yu Y."/>
            <person name="Wang X."/>
            <person name="Wang S."/>
            <person name="Zhang T."/>
            <person name="Zhou Y."/>
            <person name="He R."/>
            <person name="Meng N."/>
            <person name="Wang Y."/>
            <person name="Liu W."/>
            <person name="Liu Z."/>
            <person name="Liu J."/>
            <person name="Guo Q."/>
            <person name="Huang H."/>
            <person name="Sederoff R.R."/>
            <person name="Wang G."/>
            <person name="Qu G."/>
            <person name="Chen S."/>
        </authorList>
    </citation>
    <scope>NUCLEOTIDE SEQUENCE [LARGE SCALE GENOMIC DNA]</scope>
    <source>
        <strain evidence="1">SC-2020</strain>
    </source>
</reference>
<sequence length="91" mass="10209">MKVDERIPFGKEIGIVVLVTDSQKTINRKQEKCCLFLLDTLVFQISVVTSKHRVAVKLSFCVSLSRVCVHICTCSSCFSSVPFVCKLLLLE</sequence>
<organism evidence="1 3">
    <name type="scientific">Populus alba x Populus x berolinensis</name>
    <dbReference type="NCBI Taxonomy" id="444605"/>
    <lineage>
        <taxon>Eukaryota</taxon>
        <taxon>Viridiplantae</taxon>
        <taxon>Streptophyta</taxon>
        <taxon>Embryophyta</taxon>
        <taxon>Tracheophyta</taxon>
        <taxon>Spermatophyta</taxon>
        <taxon>Magnoliopsida</taxon>
        <taxon>eudicotyledons</taxon>
        <taxon>Gunneridae</taxon>
        <taxon>Pentapetalae</taxon>
        <taxon>rosids</taxon>
        <taxon>fabids</taxon>
        <taxon>Malpighiales</taxon>
        <taxon>Salicaceae</taxon>
        <taxon>Saliceae</taxon>
        <taxon>Populus</taxon>
    </lineage>
</organism>
<dbReference type="AlphaFoldDB" id="A0AAD6WHI1"/>